<sequence>MPENTSQQRGPFGGWRHRASQFYMLLILFGFPLFSAPCPKGVCSNPVEVVSVHLISKGVNNAIVKAVLYPGALFSKLEAIVAENEPIGLPDLESLLDNIMTSIKEKGQSNKTIELGLIIGSYLCIAGALACVLGPTTFSAFGPLVILWSVYKAGAAREDFYLLPMFSVTLFCALSGINFLSKVHRGTDSSGPSGDSSSNNEKSSSPNSDKKAN</sequence>
<keyword evidence="3" id="KW-0732">Signal</keyword>
<dbReference type="PANTHER" id="PTHR35288">
    <property type="entry name" value="TAIL FIBER"/>
    <property type="match status" value="1"/>
</dbReference>
<dbReference type="PANTHER" id="PTHR35288:SF3">
    <property type="match status" value="1"/>
</dbReference>
<dbReference type="AlphaFoldDB" id="D5ABH0"/>
<protein>
    <submittedName>
        <fullName evidence="4">Uncharacterized protein</fullName>
    </submittedName>
</protein>
<evidence type="ECO:0000313" key="4">
    <source>
        <dbReference type="EMBL" id="ADE76889.1"/>
    </source>
</evidence>
<feature type="compositionally biased region" description="Low complexity" evidence="1">
    <location>
        <begin position="188"/>
        <end position="207"/>
    </location>
</feature>
<keyword evidence="2" id="KW-1133">Transmembrane helix</keyword>
<proteinExistence type="evidence at transcript level"/>
<keyword evidence="2" id="KW-0472">Membrane</keyword>
<feature type="region of interest" description="Disordered" evidence="1">
    <location>
        <begin position="186"/>
        <end position="213"/>
    </location>
</feature>
<feature type="signal peptide" evidence="3">
    <location>
        <begin position="1"/>
        <end position="37"/>
    </location>
</feature>
<dbReference type="EMBL" id="BT123575">
    <property type="protein sequence ID" value="ADE76889.1"/>
    <property type="molecule type" value="mRNA"/>
</dbReference>
<reference evidence="4" key="1">
    <citation type="submission" date="2010-04" db="EMBL/GenBank/DDBJ databases">
        <authorList>
            <person name="Reid K.E."/>
            <person name="Liao N."/>
            <person name="Chan S."/>
            <person name="Docking R."/>
            <person name="Taylor G."/>
            <person name="Moore R."/>
            <person name="Mayo M."/>
            <person name="Munro S."/>
            <person name="King J."/>
            <person name="Yanchuk A."/>
            <person name="Holt R."/>
            <person name="Jones S."/>
            <person name="Marra M."/>
            <person name="Ritland C.E."/>
            <person name="Ritland K."/>
            <person name="Bohlmann J."/>
        </authorList>
    </citation>
    <scope>NUCLEOTIDE SEQUENCE</scope>
    <source>
        <tissue evidence="4">Bud</tissue>
    </source>
</reference>
<feature type="transmembrane region" description="Helical" evidence="2">
    <location>
        <begin position="115"/>
        <end position="148"/>
    </location>
</feature>
<organism evidence="4">
    <name type="scientific">Picea sitchensis</name>
    <name type="common">Sitka spruce</name>
    <name type="synonym">Pinus sitchensis</name>
    <dbReference type="NCBI Taxonomy" id="3332"/>
    <lineage>
        <taxon>Eukaryota</taxon>
        <taxon>Viridiplantae</taxon>
        <taxon>Streptophyta</taxon>
        <taxon>Embryophyta</taxon>
        <taxon>Tracheophyta</taxon>
        <taxon>Spermatophyta</taxon>
        <taxon>Pinopsida</taxon>
        <taxon>Pinidae</taxon>
        <taxon>Conifers I</taxon>
        <taxon>Pinales</taxon>
        <taxon>Pinaceae</taxon>
        <taxon>Picea</taxon>
    </lineage>
</organism>
<evidence type="ECO:0000256" key="2">
    <source>
        <dbReference type="SAM" id="Phobius"/>
    </source>
</evidence>
<evidence type="ECO:0000256" key="3">
    <source>
        <dbReference type="SAM" id="SignalP"/>
    </source>
</evidence>
<feature type="transmembrane region" description="Helical" evidence="2">
    <location>
        <begin position="160"/>
        <end position="180"/>
    </location>
</feature>
<evidence type="ECO:0000256" key="1">
    <source>
        <dbReference type="SAM" id="MobiDB-lite"/>
    </source>
</evidence>
<feature type="chain" id="PRO_5003069142" evidence="3">
    <location>
        <begin position="38"/>
        <end position="213"/>
    </location>
</feature>
<keyword evidence="2" id="KW-0812">Transmembrane</keyword>
<accession>D5ABH0</accession>
<name>D5ABH0_PICSI</name>